<dbReference type="InterPro" id="IPR002081">
    <property type="entry name" value="Cryptochrome/DNA_photolyase_1"/>
</dbReference>
<dbReference type="PANTHER" id="PTHR11455:SF22">
    <property type="entry name" value="CRYPTOCHROME DASH"/>
    <property type="match status" value="1"/>
</dbReference>
<dbReference type="InterPro" id="IPR036134">
    <property type="entry name" value="Crypto/Photolyase_FAD-like_sf"/>
</dbReference>
<sequence length="436" mass="51737">MQKKQNNIALVWFRNDLRVQDNNVLNTAIQNHKSVIACYFFDPRHYQITDLGFKKTEKFRAKFLIETITNLKTNLKTLNIELFIFNESPETSIEKLVKTHNIKYIYSQKEWTSEEAKVLKKVKTSISKDITFNGYYDQFLYHPNDINMSLKEIPQVFTNFRKKLEKFSQVRDSIKSHPAEKVETIVNDTEIPSLNDLGFENFETHPNAAFPFKGGEDNALERLDDYFFKTKKLGFYKKTRNGLVGTDFSSKFSPWLANGSISARTIYWKVKQFEKEHFKNQSTYWLIFELVWRDYFKYISLKHNNKIFKIGGILNKTYNWKTDRIQIEKWINGETKSSFVNANMIELKKTGWMSNRGRQNVASFFAKELFLDWRIGAVYFETMLIDYDVHSNYGNWMYVSGVGNDPRDRKFNVDLQAERYDTNGKFQKLWLQETLF</sequence>
<comment type="similarity">
    <text evidence="1 6">Belongs to the DNA photolyase class-1 family.</text>
</comment>
<evidence type="ECO:0000256" key="3">
    <source>
        <dbReference type="ARBA" id="ARBA00022630"/>
    </source>
</evidence>
<dbReference type="Pfam" id="PF03441">
    <property type="entry name" value="FAD_binding_7"/>
    <property type="match status" value="1"/>
</dbReference>
<dbReference type="EMBL" id="BAABJK010000011">
    <property type="protein sequence ID" value="GAA4977260.1"/>
    <property type="molecule type" value="Genomic_DNA"/>
</dbReference>
<dbReference type="NCBIfam" id="TIGR02765">
    <property type="entry name" value="crypto_DASH"/>
    <property type="match status" value="1"/>
</dbReference>
<accession>A0ABP9HSB0</accession>
<keyword evidence="5 6" id="KW-0157">Chromophore</keyword>
<evidence type="ECO:0000313" key="9">
    <source>
        <dbReference type="Proteomes" id="UP001501692"/>
    </source>
</evidence>
<dbReference type="InterPro" id="IPR036155">
    <property type="entry name" value="Crypto/Photolyase_N_sf"/>
</dbReference>
<dbReference type="Gene3D" id="1.25.40.80">
    <property type="match status" value="1"/>
</dbReference>
<evidence type="ECO:0000256" key="4">
    <source>
        <dbReference type="ARBA" id="ARBA00022827"/>
    </source>
</evidence>
<evidence type="ECO:0000313" key="8">
    <source>
        <dbReference type="EMBL" id="GAA4977260.1"/>
    </source>
</evidence>
<dbReference type="SUPFAM" id="SSF52425">
    <property type="entry name" value="Cryptochrome/photolyase, N-terminal domain"/>
    <property type="match status" value="1"/>
</dbReference>
<dbReference type="PANTHER" id="PTHR11455">
    <property type="entry name" value="CRYPTOCHROME"/>
    <property type="match status" value="1"/>
</dbReference>
<dbReference type="Pfam" id="PF00875">
    <property type="entry name" value="DNA_photolyase"/>
    <property type="match status" value="1"/>
</dbReference>
<dbReference type="RefSeq" id="WP_345170394.1">
    <property type="nucleotide sequence ID" value="NZ_BAABJK010000011.1"/>
</dbReference>
<organism evidence="8 9">
    <name type="scientific">Algibacter aquimarinus</name>
    <dbReference type="NCBI Taxonomy" id="1136748"/>
    <lineage>
        <taxon>Bacteria</taxon>
        <taxon>Pseudomonadati</taxon>
        <taxon>Bacteroidota</taxon>
        <taxon>Flavobacteriia</taxon>
        <taxon>Flavobacteriales</taxon>
        <taxon>Flavobacteriaceae</taxon>
        <taxon>Algibacter</taxon>
    </lineage>
</organism>
<dbReference type="InterPro" id="IPR005101">
    <property type="entry name" value="Cryptochr/Photolyase_FAD-bd"/>
</dbReference>
<dbReference type="PRINTS" id="PR00147">
    <property type="entry name" value="DNAPHOTLYASE"/>
</dbReference>
<gene>
    <name evidence="8" type="ORF">GCM10023315_30300</name>
</gene>
<evidence type="ECO:0000256" key="2">
    <source>
        <dbReference type="ARBA" id="ARBA00017881"/>
    </source>
</evidence>
<evidence type="ECO:0000256" key="5">
    <source>
        <dbReference type="ARBA" id="ARBA00022991"/>
    </source>
</evidence>
<dbReference type="InterPro" id="IPR014133">
    <property type="entry name" value="Cry_DASH"/>
</dbReference>
<comment type="caution">
    <text evidence="8">The sequence shown here is derived from an EMBL/GenBank/DDBJ whole genome shotgun (WGS) entry which is preliminary data.</text>
</comment>
<dbReference type="Gene3D" id="1.10.579.10">
    <property type="entry name" value="DNA Cyclobutane Dipyrimidine Photolyase, subunit A, domain 3"/>
    <property type="match status" value="1"/>
</dbReference>
<keyword evidence="9" id="KW-1185">Reference proteome</keyword>
<keyword evidence="3 6" id="KW-0285">Flavoprotein</keyword>
<comment type="cofactor">
    <cofactor evidence="6">
        <name>FAD</name>
        <dbReference type="ChEBI" id="CHEBI:57692"/>
    </cofactor>
    <text evidence="6">Binds 1 FAD per subunit.</text>
</comment>
<comment type="cofactor">
    <cofactor evidence="6">
        <name>(6R)-5,10-methylene-5,6,7,8-tetrahydrofolate</name>
        <dbReference type="ChEBI" id="CHEBI:15636"/>
    </cofactor>
    <text evidence="6">Binds 1 5,10-methenyltetrahydrofolate (MTHF) per subunit.</text>
</comment>
<dbReference type="Proteomes" id="UP001501692">
    <property type="component" value="Unassembled WGS sequence"/>
</dbReference>
<reference evidence="9" key="1">
    <citation type="journal article" date="2019" name="Int. J. Syst. Evol. Microbiol.">
        <title>The Global Catalogue of Microorganisms (GCM) 10K type strain sequencing project: providing services to taxonomists for standard genome sequencing and annotation.</title>
        <authorList>
            <consortium name="The Broad Institute Genomics Platform"/>
            <consortium name="The Broad Institute Genome Sequencing Center for Infectious Disease"/>
            <person name="Wu L."/>
            <person name="Ma J."/>
        </authorList>
    </citation>
    <scope>NUCLEOTIDE SEQUENCE [LARGE SCALE GENOMIC DNA]</scope>
    <source>
        <strain evidence="9">JCM 18287</strain>
    </source>
</reference>
<dbReference type="InterPro" id="IPR006050">
    <property type="entry name" value="DNA_photolyase_N"/>
</dbReference>
<comment type="function">
    <text evidence="6">May have a photoreceptor function.</text>
</comment>
<evidence type="ECO:0000259" key="7">
    <source>
        <dbReference type="PROSITE" id="PS51645"/>
    </source>
</evidence>
<dbReference type="Gene3D" id="3.40.50.620">
    <property type="entry name" value="HUPs"/>
    <property type="match status" value="1"/>
</dbReference>
<dbReference type="InterPro" id="IPR014729">
    <property type="entry name" value="Rossmann-like_a/b/a_fold"/>
</dbReference>
<proteinExistence type="inferred from homology"/>
<dbReference type="SUPFAM" id="SSF48173">
    <property type="entry name" value="Cryptochrome/photolyase FAD-binding domain"/>
    <property type="match status" value="1"/>
</dbReference>
<evidence type="ECO:0000256" key="6">
    <source>
        <dbReference type="RuleBase" id="RU367151"/>
    </source>
</evidence>
<keyword evidence="4 6" id="KW-0274">FAD</keyword>
<dbReference type="PROSITE" id="PS51645">
    <property type="entry name" value="PHR_CRY_ALPHA_BETA"/>
    <property type="match status" value="1"/>
</dbReference>
<protein>
    <recommendedName>
        <fullName evidence="2 6">Cryptochrome DASH</fullName>
    </recommendedName>
</protein>
<evidence type="ECO:0000256" key="1">
    <source>
        <dbReference type="ARBA" id="ARBA00005862"/>
    </source>
</evidence>
<feature type="domain" description="Photolyase/cryptochrome alpha/beta" evidence="7">
    <location>
        <begin position="7"/>
        <end position="140"/>
    </location>
</feature>
<name>A0ABP9HSB0_9FLAO</name>